<keyword evidence="1" id="KW-0812">Transmembrane</keyword>
<dbReference type="Proteomes" id="UP000323537">
    <property type="component" value="Unassembled WGS sequence"/>
</dbReference>
<keyword evidence="1" id="KW-1133">Transmembrane helix</keyword>
<protein>
    <recommendedName>
        <fullName evidence="2">Inner membrane protein YgaP-like transmembrane domain-containing protein</fullName>
    </recommendedName>
</protein>
<dbReference type="InterPro" id="IPR021309">
    <property type="entry name" value="YgaP-like_TM"/>
</dbReference>
<keyword evidence="4" id="KW-1185">Reference proteome</keyword>
<evidence type="ECO:0000256" key="1">
    <source>
        <dbReference type="SAM" id="Phobius"/>
    </source>
</evidence>
<dbReference type="EMBL" id="FOPZ01000029">
    <property type="protein sequence ID" value="SFH77777.1"/>
    <property type="molecule type" value="Genomic_DNA"/>
</dbReference>
<evidence type="ECO:0000313" key="3">
    <source>
        <dbReference type="EMBL" id="SFH77777.1"/>
    </source>
</evidence>
<gene>
    <name evidence="3" type="ORF">SAMN04488066_12916</name>
</gene>
<feature type="domain" description="Inner membrane protein YgaP-like transmembrane" evidence="2">
    <location>
        <begin position="1"/>
        <end position="70"/>
    </location>
</feature>
<organism evidence="3 4">
    <name type="scientific">Halorubrum aquaticum</name>
    <dbReference type="NCBI Taxonomy" id="387340"/>
    <lineage>
        <taxon>Archaea</taxon>
        <taxon>Methanobacteriati</taxon>
        <taxon>Methanobacteriota</taxon>
        <taxon>Stenosarchaea group</taxon>
        <taxon>Halobacteria</taxon>
        <taxon>Halobacteriales</taxon>
        <taxon>Haloferacaceae</taxon>
        <taxon>Halorubrum</taxon>
    </lineage>
</organism>
<proteinExistence type="predicted"/>
<evidence type="ECO:0000313" key="4">
    <source>
        <dbReference type="Proteomes" id="UP000323537"/>
    </source>
</evidence>
<feature type="transmembrane region" description="Helical" evidence="1">
    <location>
        <begin position="41"/>
        <end position="64"/>
    </location>
</feature>
<accession>A0A1I3CTK1</accession>
<keyword evidence="1" id="KW-0472">Membrane</keyword>
<dbReference type="RefSeq" id="WP_149785662.1">
    <property type="nucleotide sequence ID" value="NZ_BAAADP010000003.1"/>
</dbReference>
<reference evidence="3 4" key="1">
    <citation type="submission" date="2016-10" db="EMBL/GenBank/DDBJ databases">
        <authorList>
            <person name="Varghese N."/>
            <person name="Submissions S."/>
        </authorList>
    </citation>
    <scope>NUCLEOTIDE SEQUENCE [LARGE SCALE GENOMIC DNA]</scope>
    <source>
        <strain evidence="3 4">CGMCC 1.6377</strain>
    </source>
</reference>
<evidence type="ECO:0000259" key="2">
    <source>
        <dbReference type="Pfam" id="PF11127"/>
    </source>
</evidence>
<feature type="transmembrane region" description="Helical" evidence="1">
    <location>
        <begin position="12"/>
        <end position="34"/>
    </location>
</feature>
<sequence>MDKNVGDTDKLVRTLVGAVLGTVSLATLAGAVPLPEIASPILGVVSLVMLVTAATGTCGMYSLLGVDTCSVAGEKTR</sequence>
<name>A0A1I3CTK1_9EURY</name>
<dbReference type="OrthoDB" id="100832at2157"/>
<dbReference type="Pfam" id="PF11127">
    <property type="entry name" value="YgaP-like_TM"/>
    <property type="match status" value="1"/>
</dbReference>
<dbReference type="AlphaFoldDB" id="A0A1I3CTK1"/>